<evidence type="ECO:0000256" key="5">
    <source>
        <dbReference type="SAM" id="SignalP"/>
    </source>
</evidence>
<name>A0A084SHT4_9BACT</name>
<dbReference type="PANTHER" id="PTHR13055:SF12">
    <property type="entry name" value="LD40707P"/>
    <property type="match status" value="1"/>
</dbReference>
<dbReference type="Gene3D" id="3.40.50.1820">
    <property type="entry name" value="alpha/beta hydrolase"/>
    <property type="match status" value="1"/>
</dbReference>
<feature type="chain" id="PRO_5001781199" evidence="5">
    <location>
        <begin position="26"/>
        <end position="687"/>
    </location>
</feature>
<evidence type="ECO:0000256" key="2">
    <source>
        <dbReference type="ARBA" id="ARBA00022692"/>
    </source>
</evidence>
<accession>A0A084SHT4</accession>
<gene>
    <name evidence="6" type="ORF">Q664_43945</name>
</gene>
<evidence type="ECO:0000256" key="4">
    <source>
        <dbReference type="ARBA" id="ARBA00022989"/>
    </source>
</evidence>
<evidence type="ECO:0000256" key="1">
    <source>
        <dbReference type="ARBA" id="ARBA00004479"/>
    </source>
</evidence>
<dbReference type="SUPFAM" id="SSF53474">
    <property type="entry name" value="alpha/beta-Hydrolases"/>
    <property type="match status" value="1"/>
</dbReference>
<sequence length="687" mass="73537">MNRTLEWSLPLTALLVGLGAGSARAHYTPSTVAYDPNPAPALLSTVSGCDDCSEVVNLPFAFPFYGKSFSQVTVSSNGYLVLGSTTATSISNPQLTWSGSTVAPAGTIAPMWDDWNPGAGGDVYAGQVGSAYVVEWRNLHHYGQSTAGGYTFKVKFFSDGALEFHYGTVTGGYGAGADNGVSATAGFQEGQNTVAHPVSYNQAALASFSARRFTRPGAAALYVNVRDGLLNQPRPELMYSLDYTCGTLNASTTARSTSSTANDGWAFSAVGCSSTPTLRGTRFGGDAAGYSVSTYPLMGGETAVTSGTYVFLKRSDVTPRQTRQSGFSVTYGGTTPYRAVLDYWQSGALDKPLLIITGFDPLNQDSTANYLMLMGDLVRTLNAEGYDVIIGKHGDGNQRLGWFRGEVAAWVDDILGRMPAGSKVQVAGISQGGVVLRDTLHNNTNGIQGKVKAWYSIDSPQLGANLGRAYRGVQTLLLCHQPETHTGRRKLTSPPAYDLSYSMATTCSCDNEPENSTCNSTSSYHDLYYGSFGWPTSAIPRYALAFGDANPTNGYTKMGSDSRLFDFTYTGWFCSEDRDWEPGQRDCVAGSRSISAADVNTDQGASLCGTFRLRLQFEPAFINADSALAVTGNALNPEAASSSCPVNYSSLAPTQWKAWASNDYNEKHELLTSALANRMLTWLRAEQ</sequence>
<protein>
    <submittedName>
        <fullName evidence="6">Uncharacterized protein</fullName>
    </submittedName>
</protein>
<comment type="caution">
    <text evidence="6">The sequence shown here is derived from an EMBL/GenBank/DDBJ whole genome shotgun (WGS) entry which is preliminary data.</text>
</comment>
<keyword evidence="3 5" id="KW-0732">Signal</keyword>
<proteinExistence type="predicted"/>
<dbReference type="InterPro" id="IPR029058">
    <property type="entry name" value="AB_hydrolase_fold"/>
</dbReference>
<keyword evidence="4" id="KW-0472">Membrane</keyword>
<dbReference type="PANTHER" id="PTHR13055">
    <property type="entry name" value="TUMOR ENDOTHELIAL MARKER 7 RELATED"/>
    <property type="match status" value="1"/>
</dbReference>
<reference evidence="6 7" key="1">
    <citation type="submission" date="2014-07" db="EMBL/GenBank/DDBJ databases">
        <title>Draft Genome Sequence of Gephyronic Acid Producer, Cystobacter violaceus Strain Cb vi76.</title>
        <authorList>
            <person name="Stevens D.C."/>
            <person name="Young J."/>
            <person name="Carmichael R."/>
            <person name="Tan J."/>
            <person name="Taylor R.E."/>
        </authorList>
    </citation>
    <scope>NUCLEOTIDE SEQUENCE [LARGE SCALE GENOMIC DNA]</scope>
    <source>
        <strain evidence="6 7">Cb vi76</strain>
    </source>
</reference>
<dbReference type="EMBL" id="JPMI01000306">
    <property type="protein sequence ID" value="KFA88019.1"/>
    <property type="molecule type" value="Genomic_DNA"/>
</dbReference>
<evidence type="ECO:0000313" key="7">
    <source>
        <dbReference type="Proteomes" id="UP000028547"/>
    </source>
</evidence>
<dbReference type="Proteomes" id="UP000028547">
    <property type="component" value="Unassembled WGS sequence"/>
</dbReference>
<keyword evidence="4" id="KW-1133">Transmembrane helix</keyword>
<feature type="signal peptide" evidence="5">
    <location>
        <begin position="1"/>
        <end position="25"/>
    </location>
</feature>
<evidence type="ECO:0000256" key="3">
    <source>
        <dbReference type="ARBA" id="ARBA00022729"/>
    </source>
</evidence>
<dbReference type="GO" id="GO:0016020">
    <property type="term" value="C:membrane"/>
    <property type="evidence" value="ECO:0007669"/>
    <property type="project" value="UniProtKB-SubCell"/>
</dbReference>
<evidence type="ECO:0000313" key="6">
    <source>
        <dbReference type="EMBL" id="KFA88019.1"/>
    </source>
</evidence>
<dbReference type="RefSeq" id="WP_043410188.1">
    <property type="nucleotide sequence ID" value="NZ_JPMI01000306.1"/>
</dbReference>
<keyword evidence="2" id="KW-0812">Transmembrane</keyword>
<dbReference type="AlphaFoldDB" id="A0A084SHT4"/>
<organism evidence="6 7">
    <name type="scientific">Archangium violaceum Cb vi76</name>
    <dbReference type="NCBI Taxonomy" id="1406225"/>
    <lineage>
        <taxon>Bacteria</taxon>
        <taxon>Pseudomonadati</taxon>
        <taxon>Myxococcota</taxon>
        <taxon>Myxococcia</taxon>
        <taxon>Myxococcales</taxon>
        <taxon>Cystobacterineae</taxon>
        <taxon>Archangiaceae</taxon>
        <taxon>Archangium</taxon>
    </lineage>
</organism>
<dbReference type="InterPro" id="IPR031152">
    <property type="entry name" value="PLXDC"/>
</dbReference>
<comment type="subcellular location">
    <subcellularLocation>
        <location evidence="1">Membrane</location>
        <topology evidence="1">Single-pass type I membrane protein</topology>
    </subcellularLocation>
</comment>